<organism evidence="3 4">
    <name type="scientific">Puccinia striiformis</name>
    <dbReference type="NCBI Taxonomy" id="27350"/>
    <lineage>
        <taxon>Eukaryota</taxon>
        <taxon>Fungi</taxon>
        <taxon>Dikarya</taxon>
        <taxon>Basidiomycota</taxon>
        <taxon>Pucciniomycotina</taxon>
        <taxon>Pucciniomycetes</taxon>
        <taxon>Pucciniales</taxon>
        <taxon>Pucciniaceae</taxon>
        <taxon>Puccinia</taxon>
    </lineage>
</organism>
<dbReference type="SUPFAM" id="SSF55797">
    <property type="entry name" value="PR-1-like"/>
    <property type="match status" value="1"/>
</dbReference>
<proteinExistence type="predicted"/>
<dbReference type="InterPro" id="IPR035940">
    <property type="entry name" value="CAP_sf"/>
</dbReference>
<evidence type="ECO:0000313" key="4">
    <source>
        <dbReference type="Proteomes" id="UP000239156"/>
    </source>
</evidence>
<dbReference type="PANTHER" id="PTHR10334">
    <property type="entry name" value="CYSTEINE-RICH SECRETORY PROTEIN-RELATED"/>
    <property type="match status" value="1"/>
</dbReference>
<name>A0A2S4V9B6_9BASI</name>
<dbReference type="Gene3D" id="3.40.33.10">
    <property type="entry name" value="CAP"/>
    <property type="match status" value="1"/>
</dbReference>
<dbReference type="Proteomes" id="UP000239156">
    <property type="component" value="Unassembled WGS sequence"/>
</dbReference>
<dbReference type="VEuPathDB" id="FungiDB:PSHT_11154"/>
<gene>
    <name evidence="3" type="ORF">PSTT_09304</name>
</gene>
<dbReference type="InterPro" id="IPR001283">
    <property type="entry name" value="CRISP-related"/>
</dbReference>
<sequence>MQKVNCSKTHTSPAVLPCFKMTNKIIFVQWACFILLSKFSLASHSPLGAVAQLEKRNSWRSMFGLPSQDGNKPGTGPPPAQLPSQSRPTNGNSDSSPAQGGSFGPSNNGPNSATSGSDTKQWLDQHNKWRAQYKATPLKWSESLVAASKRLTDACVWKHTPNNRYGENMAAGQPSIQEVVTGWVAGPNERDIFKGANSKPTHFTQVVWLATTELGCFKTTCRNVRGLNLPQSPVVFWACSYNPPGNVIGQIGQNVKAAPGGRPL</sequence>
<accession>A0A2S4V9B6</accession>
<evidence type="ECO:0000256" key="1">
    <source>
        <dbReference type="SAM" id="MobiDB-lite"/>
    </source>
</evidence>
<dbReference type="PRINTS" id="PR00837">
    <property type="entry name" value="V5TPXLIKE"/>
</dbReference>
<feature type="region of interest" description="Disordered" evidence="1">
    <location>
        <begin position="61"/>
        <end position="120"/>
    </location>
</feature>
<evidence type="ECO:0000259" key="2">
    <source>
        <dbReference type="SMART" id="SM00198"/>
    </source>
</evidence>
<dbReference type="VEuPathDB" id="FungiDB:PSTT_09304"/>
<evidence type="ECO:0000313" key="3">
    <source>
        <dbReference type="EMBL" id="POW06065.1"/>
    </source>
</evidence>
<dbReference type="InterPro" id="IPR014044">
    <property type="entry name" value="CAP_dom"/>
</dbReference>
<feature type="domain" description="SCP" evidence="2">
    <location>
        <begin position="117"/>
        <end position="249"/>
    </location>
</feature>
<protein>
    <recommendedName>
        <fullName evidence="2">SCP domain-containing protein</fullName>
    </recommendedName>
</protein>
<keyword evidence="4" id="KW-1185">Reference proteome</keyword>
<dbReference type="EMBL" id="PKSL01000091">
    <property type="protein sequence ID" value="POW06065.1"/>
    <property type="molecule type" value="Genomic_DNA"/>
</dbReference>
<dbReference type="Pfam" id="PF00188">
    <property type="entry name" value="CAP"/>
    <property type="match status" value="1"/>
</dbReference>
<feature type="compositionally biased region" description="Polar residues" evidence="1">
    <location>
        <begin position="82"/>
        <end position="99"/>
    </location>
</feature>
<dbReference type="SMART" id="SM00198">
    <property type="entry name" value="SCP"/>
    <property type="match status" value="1"/>
</dbReference>
<reference evidence="3" key="1">
    <citation type="submission" date="2017-12" db="EMBL/GenBank/DDBJ databases">
        <title>Gene loss provides genomic basis for host adaptation in cereal stripe rust fungi.</title>
        <authorList>
            <person name="Xia C."/>
        </authorList>
    </citation>
    <scope>NUCLEOTIDE SEQUENCE [LARGE SCALE GENOMIC DNA]</scope>
    <source>
        <strain evidence="3">93-210</strain>
    </source>
</reference>
<dbReference type="AlphaFoldDB" id="A0A2S4V9B6"/>
<comment type="caution">
    <text evidence="3">The sequence shown here is derived from an EMBL/GenBank/DDBJ whole genome shotgun (WGS) entry which is preliminary data.</text>
</comment>